<evidence type="ECO:0000256" key="2">
    <source>
        <dbReference type="ARBA" id="ARBA00022603"/>
    </source>
</evidence>
<organism evidence="6">
    <name type="scientific">marine metagenome</name>
    <dbReference type="NCBI Taxonomy" id="408172"/>
    <lineage>
        <taxon>unclassified sequences</taxon>
        <taxon>metagenomes</taxon>
        <taxon>ecological metagenomes</taxon>
    </lineage>
</organism>
<dbReference type="Gene3D" id="3.40.1280.10">
    <property type="match status" value="1"/>
</dbReference>
<dbReference type="AlphaFoldDB" id="A0A382V4K9"/>
<gene>
    <name evidence="6" type="ORF">METZ01_LOCUS393695</name>
</gene>
<dbReference type="InterPro" id="IPR051259">
    <property type="entry name" value="rRNA_Methyltransferase"/>
</dbReference>
<evidence type="ECO:0000256" key="1">
    <source>
        <dbReference type="ARBA" id="ARBA00007228"/>
    </source>
</evidence>
<evidence type="ECO:0000259" key="4">
    <source>
        <dbReference type="Pfam" id="PF00588"/>
    </source>
</evidence>
<dbReference type="GO" id="GO:0003723">
    <property type="term" value="F:RNA binding"/>
    <property type="evidence" value="ECO:0007669"/>
    <property type="project" value="InterPro"/>
</dbReference>
<dbReference type="InterPro" id="IPR001537">
    <property type="entry name" value="SpoU_MeTrfase"/>
</dbReference>
<dbReference type="Gene3D" id="3.30.1330.30">
    <property type="match status" value="1"/>
</dbReference>
<dbReference type="GO" id="GO:0032259">
    <property type="term" value="P:methylation"/>
    <property type="evidence" value="ECO:0007669"/>
    <property type="project" value="UniProtKB-KW"/>
</dbReference>
<dbReference type="GO" id="GO:0006396">
    <property type="term" value="P:RNA processing"/>
    <property type="evidence" value="ECO:0007669"/>
    <property type="project" value="InterPro"/>
</dbReference>
<evidence type="ECO:0000259" key="5">
    <source>
        <dbReference type="Pfam" id="PF22435"/>
    </source>
</evidence>
<dbReference type="EMBL" id="UINC01148768">
    <property type="protein sequence ID" value="SVD40841.1"/>
    <property type="molecule type" value="Genomic_DNA"/>
</dbReference>
<dbReference type="Pfam" id="PF22435">
    <property type="entry name" value="MRM3-like_sub_bind"/>
    <property type="match status" value="1"/>
</dbReference>
<proteinExistence type="inferred from homology"/>
<dbReference type="PANTHER" id="PTHR43191:SF2">
    <property type="entry name" value="RRNA METHYLTRANSFERASE 3, MITOCHONDRIAL"/>
    <property type="match status" value="1"/>
</dbReference>
<dbReference type="SUPFAM" id="SSF55315">
    <property type="entry name" value="L30e-like"/>
    <property type="match status" value="1"/>
</dbReference>
<dbReference type="PANTHER" id="PTHR43191">
    <property type="entry name" value="RRNA METHYLTRANSFERASE 3"/>
    <property type="match status" value="1"/>
</dbReference>
<dbReference type="GO" id="GO:0008173">
    <property type="term" value="F:RNA methyltransferase activity"/>
    <property type="evidence" value="ECO:0007669"/>
    <property type="project" value="InterPro"/>
</dbReference>
<dbReference type="Pfam" id="PF00588">
    <property type="entry name" value="SpoU_methylase"/>
    <property type="match status" value="1"/>
</dbReference>
<feature type="domain" description="MRM3-like substrate binding" evidence="5">
    <location>
        <begin position="2"/>
        <end position="90"/>
    </location>
</feature>
<keyword evidence="2" id="KW-0489">Methyltransferase</keyword>
<dbReference type="InterPro" id="IPR029064">
    <property type="entry name" value="Ribosomal_eL30-like_sf"/>
</dbReference>
<name>A0A382V4K9_9ZZZZ</name>
<evidence type="ECO:0008006" key="7">
    <source>
        <dbReference type="Google" id="ProtNLM"/>
    </source>
</evidence>
<reference evidence="6" key="1">
    <citation type="submission" date="2018-05" db="EMBL/GenBank/DDBJ databases">
        <authorList>
            <person name="Lanie J.A."/>
            <person name="Ng W.-L."/>
            <person name="Kazmierczak K.M."/>
            <person name="Andrzejewski T.M."/>
            <person name="Davidsen T.M."/>
            <person name="Wayne K.J."/>
            <person name="Tettelin H."/>
            <person name="Glass J.I."/>
            <person name="Rusch D."/>
            <person name="Podicherti R."/>
            <person name="Tsui H.-C.T."/>
            <person name="Winkler M.E."/>
        </authorList>
    </citation>
    <scope>NUCLEOTIDE SEQUENCE</scope>
</reference>
<comment type="similarity">
    <text evidence="1">Belongs to the class IV-like SAM-binding methyltransferase superfamily. RNA methyltransferase TrmH family.</text>
</comment>
<sequence length="257" mass="27973">SVKGLVKLRQSARRRRELGRFPVEGFAEIEVGLAAKTTFPEAYCCPAFFRDRTEEALLRRLEATGATVTELGKDAFAKVAYREHPDGLFAVAEIWELKTDRLSLGTDPLVLVLDEIEKPGNLGGILRTADAFGVTAVLLADPALDFFNPNVIRASRGLSLSMPVAAGTKEEIFTYLLKQEIRILGSSAKNPRTLWEADLKGAAAIILGSEREGLGSFWCERLDEALVIPMSGTADSLNVSVAASCFLSEASRQRRDG</sequence>
<dbReference type="InterPro" id="IPR029026">
    <property type="entry name" value="tRNA_m1G_MTases_N"/>
</dbReference>
<keyword evidence="3" id="KW-0808">Transferase</keyword>
<feature type="non-terminal residue" evidence="6">
    <location>
        <position position="1"/>
    </location>
</feature>
<evidence type="ECO:0000256" key="3">
    <source>
        <dbReference type="ARBA" id="ARBA00022679"/>
    </source>
</evidence>
<feature type="domain" description="tRNA/rRNA methyltransferase SpoU type" evidence="4">
    <location>
        <begin position="109"/>
        <end position="247"/>
    </location>
</feature>
<accession>A0A382V4K9</accession>
<dbReference type="InterPro" id="IPR029028">
    <property type="entry name" value="Alpha/beta_knot_MTases"/>
</dbReference>
<dbReference type="SUPFAM" id="SSF75217">
    <property type="entry name" value="alpha/beta knot"/>
    <property type="match status" value="1"/>
</dbReference>
<evidence type="ECO:0000313" key="6">
    <source>
        <dbReference type="EMBL" id="SVD40841.1"/>
    </source>
</evidence>
<protein>
    <recommendedName>
        <fullName evidence="7">RNA 2-O ribose methyltransferase substrate binding domain-containing protein</fullName>
    </recommendedName>
</protein>
<dbReference type="InterPro" id="IPR053888">
    <property type="entry name" value="MRM3-like_sub_bind"/>
</dbReference>